<dbReference type="RefSeq" id="WP_073312386.1">
    <property type="nucleotide sequence ID" value="NZ_FQZN01000001.1"/>
</dbReference>
<dbReference type="Pfam" id="PF07786">
    <property type="entry name" value="HGSNAT_cat"/>
    <property type="match status" value="1"/>
</dbReference>
<feature type="transmembrane region" description="Helical" evidence="1">
    <location>
        <begin position="209"/>
        <end position="231"/>
    </location>
</feature>
<feature type="transmembrane region" description="Helical" evidence="1">
    <location>
        <begin position="302"/>
        <end position="325"/>
    </location>
</feature>
<evidence type="ECO:0000256" key="1">
    <source>
        <dbReference type="SAM" id="Phobius"/>
    </source>
</evidence>
<feature type="transmembrane region" description="Helical" evidence="1">
    <location>
        <begin position="98"/>
        <end position="115"/>
    </location>
</feature>
<feature type="transmembrane region" description="Helical" evidence="1">
    <location>
        <begin position="267"/>
        <end position="290"/>
    </location>
</feature>
<keyword evidence="1" id="KW-0472">Membrane</keyword>
<dbReference type="AlphaFoldDB" id="A0A1M6A7D8"/>
<dbReference type="InterPro" id="IPR012429">
    <property type="entry name" value="HGSNAT_cat"/>
</dbReference>
<accession>A0A1M6A7D8</accession>
<protein>
    <submittedName>
        <fullName evidence="3">Predicted acyltransferase</fullName>
    </submittedName>
</protein>
<dbReference type="GeneID" id="92710347"/>
<name>A0A1M6A7D8_9BACE</name>
<feature type="transmembrane region" description="Helical" evidence="1">
    <location>
        <begin position="159"/>
        <end position="180"/>
    </location>
</feature>
<dbReference type="GO" id="GO:0016746">
    <property type="term" value="F:acyltransferase activity"/>
    <property type="evidence" value="ECO:0007669"/>
    <property type="project" value="UniProtKB-KW"/>
</dbReference>
<keyword evidence="1" id="KW-0812">Transmembrane</keyword>
<evidence type="ECO:0000313" key="3">
    <source>
        <dbReference type="EMBL" id="SHI32360.1"/>
    </source>
</evidence>
<reference evidence="4" key="1">
    <citation type="submission" date="2016-11" db="EMBL/GenBank/DDBJ databases">
        <authorList>
            <person name="Varghese N."/>
            <person name="Submissions S."/>
        </authorList>
    </citation>
    <scope>NUCLEOTIDE SEQUENCE [LARGE SCALE GENOMIC DNA]</scope>
    <source>
        <strain evidence="4">DSM 26884</strain>
    </source>
</reference>
<feature type="transmembrane region" description="Helical" evidence="1">
    <location>
        <begin position="345"/>
        <end position="367"/>
    </location>
</feature>
<keyword evidence="4" id="KW-1185">Reference proteome</keyword>
<keyword evidence="3" id="KW-0012">Acyltransferase</keyword>
<evidence type="ECO:0000313" key="4">
    <source>
        <dbReference type="Proteomes" id="UP000184192"/>
    </source>
</evidence>
<sequence>MNSSEYGTDNCQLSIVNCQLKRRLLSLDVLRGITVVGMILVNNSGGKLSYESLKHSAWNGLTLCDLVFPFFLFIMGISTYIALSKFHFQASGSVVRKILKRTFIILCIGWAIHWFDFICDGDFFPFAHLRLTGVLPRIALCYCAASFIALYVNHKYIGWLVGILLAGYALLLCVGNGYALDGTNLLAIIDRNVLGAAHLYHKSPIDPEGLTSTLSAIAHTLIGFCCGKLILAREPLEQKTLKLFVAGFMLMACGFCLTEALPLNKRIWSPSFVLVTCGLAAMLQALLIYFIDMKEKKNWCRFFEIFGVNPLFLYVLSEVAAIVIGATGSKPVVYEGIHSLITDPYLASAVYAVAFTLIMGACGYPLYKKKIYIKI</sequence>
<organism evidence="3 4">
    <name type="scientific">Bacteroides stercorirosoris</name>
    <dbReference type="NCBI Taxonomy" id="871324"/>
    <lineage>
        <taxon>Bacteria</taxon>
        <taxon>Pseudomonadati</taxon>
        <taxon>Bacteroidota</taxon>
        <taxon>Bacteroidia</taxon>
        <taxon>Bacteroidales</taxon>
        <taxon>Bacteroidaceae</taxon>
        <taxon>Bacteroides</taxon>
    </lineage>
</organism>
<gene>
    <name evidence="3" type="ORF">SAMN05444350_10192</name>
</gene>
<feature type="domain" description="Heparan-alpha-glucosaminide N-acetyltransferase catalytic" evidence="2">
    <location>
        <begin position="23"/>
        <end position="168"/>
    </location>
</feature>
<feature type="transmembrane region" description="Helical" evidence="1">
    <location>
        <begin position="243"/>
        <end position="261"/>
    </location>
</feature>
<keyword evidence="3" id="KW-0808">Transferase</keyword>
<keyword evidence="1" id="KW-1133">Transmembrane helix</keyword>
<dbReference type="eggNOG" id="COG4299">
    <property type="taxonomic scope" value="Bacteria"/>
</dbReference>
<feature type="transmembrane region" description="Helical" evidence="1">
    <location>
        <begin position="135"/>
        <end position="152"/>
    </location>
</feature>
<dbReference type="Proteomes" id="UP000184192">
    <property type="component" value="Unassembled WGS sequence"/>
</dbReference>
<proteinExistence type="predicted"/>
<dbReference type="PANTHER" id="PTHR31061:SF24">
    <property type="entry name" value="LD22376P"/>
    <property type="match status" value="1"/>
</dbReference>
<feature type="transmembrane region" description="Helical" evidence="1">
    <location>
        <begin position="29"/>
        <end position="46"/>
    </location>
</feature>
<evidence type="ECO:0000259" key="2">
    <source>
        <dbReference type="Pfam" id="PF07786"/>
    </source>
</evidence>
<dbReference type="EMBL" id="FQZN01000001">
    <property type="protein sequence ID" value="SHI32360.1"/>
    <property type="molecule type" value="Genomic_DNA"/>
</dbReference>
<dbReference type="PANTHER" id="PTHR31061">
    <property type="entry name" value="LD22376P"/>
    <property type="match status" value="1"/>
</dbReference>
<feature type="transmembrane region" description="Helical" evidence="1">
    <location>
        <begin position="66"/>
        <end position="86"/>
    </location>
</feature>